<gene>
    <name evidence="1" type="ORF">Patl1_31926</name>
</gene>
<accession>A0ACC1AM13</accession>
<organism evidence="1 2">
    <name type="scientific">Pistacia atlantica</name>
    <dbReference type="NCBI Taxonomy" id="434234"/>
    <lineage>
        <taxon>Eukaryota</taxon>
        <taxon>Viridiplantae</taxon>
        <taxon>Streptophyta</taxon>
        <taxon>Embryophyta</taxon>
        <taxon>Tracheophyta</taxon>
        <taxon>Spermatophyta</taxon>
        <taxon>Magnoliopsida</taxon>
        <taxon>eudicotyledons</taxon>
        <taxon>Gunneridae</taxon>
        <taxon>Pentapetalae</taxon>
        <taxon>rosids</taxon>
        <taxon>malvids</taxon>
        <taxon>Sapindales</taxon>
        <taxon>Anacardiaceae</taxon>
        <taxon>Pistacia</taxon>
    </lineage>
</organism>
<comment type="caution">
    <text evidence="1">The sequence shown here is derived from an EMBL/GenBank/DDBJ whole genome shotgun (WGS) entry which is preliminary data.</text>
</comment>
<dbReference type="Proteomes" id="UP001164250">
    <property type="component" value="Chromosome 9"/>
</dbReference>
<proteinExistence type="predicted"/>
<reference evidence="2" key="1">
    <citation type="journal article" date="2023" name="G3 (Bethesda)">
        <title>Genome assembly and association tests identify interacting loci associated with vigor, precocity, and sex in interspecific pistachio rootstocks.</title>
        <authorList>
            <person name="Palmer W."/>
            <person name="Jacygrad E."/>
            <person name="Sagayaradj S."/>
            <person name="Cavanaugh K."/>
            <person name="Han R."/>
            <person name="Bertier L."/>
            <person name="Beede B."/>
            <person name="Kafkas S."/>
            <person name="Golino D."/>
            <person name="Preece J."/>
            <person name="Michelmore R."/>
        </authorList>
    </citation>
    <scope>NUCLEOTIDE SEQUENCE [LARGE SCALE GENOMIC DNA]</scope>
</reference>
<protein>
    <submittedName>
        <fullName evidence="1">Uncharacterized protein</fullName>
    </submittedName>
</protein>
<evidence type="ECO:0000313" key="2">
    <source>
        <dbReference type="Proteomes" id="UP001164250"/>
    </source>
</evidence>
<dbReference type="EMBL" id="CM047905">
    <property type="protein sequence ID" value="KAJ0087701.1"/>
    <property type="molecule type" value="Genomic_DNA"/>
</dbReference>
<keyword evidence="2" id="KW-1185">Reference proteome</keyword>
<sequence length="204" mass="23413">MLVAALMDCFYELNIDRKLSTLTLDNCSTNDAVVEDILNELPSASFMLRGSLFHMRCCARVLNLIVQDGLSVIGQAIARIRESVAYWSASPKREQKFVEASHQEGIESTKKLALDYKTCWNSTYLMLETAFIYKDMFFRLKLRQPQYRCLPTEEKWELAEQVCSKLKIFYVATNLFSGTKYSTSNIYFPKFCEIRIAGSDVGMV</sequence>
<name>A0ACC1AM13_9ROSI</name>
<evidence type="ECO:0000313" key="1">
    <source>
        <dbReference type="EMBL" id="KAJ0087701.1"/>
    </source>
</evidence>